<dbReference type="OrthoDB" id="9818824at2759"/>
<dbReference type="InterPro" id="IPR000276">
    <property type="entry name" value="GPCR_Rhodpsn"/>
</dbReference>
<evidence type="ECO:0000256" key="2">
    <source>
        <dbReference type="ARBA" id="ARBA00022692"/>
    </source>
</evidence>
<reference evidence="11" key="1">
    <citation type="submission" date="2022-11" db="UniProtKB">
        <authorList>
            <consortium name="EnsemblMetazoa"/>
        </authorList>
    </citation>
    <scope>IDENTIFICATION</scope>
</reference>
<keyword evidence="5 9" id="KW-0472">Membrane</keyword>
<dbReference type="CDD" id="cd00637">
    <property type="entry name" value="7tm_classA_rhodopsin-like"/>
    <property type="match status" value="1"/>
</dbReference>
<dbReference type="PANTHER" id="PTHR45695:SF26">
    <property type="entry name" value="NEUROPEPTIDE CCHAMIDE-1 RECEPTOR"/>
    <property type="match status" value="1"/>
</dbReference>
<dbReference type="Proteomes" id="UP000887568">
    <property type="component" value="Unplaced"/>
</dbReference>
<evidence type="ECO:0000256" key="1">
    <source>
        <dbReference type="ARBA" id="ARBA00004141"/>
    </source>
</evidence>
<evidence type="ECO:0000256" key="8">
    <source>
        <dbReference type="RuleBase" id="RU000688"/>
    </source>
</evidence>
<dbReference type="InterPro" id="IPR017452">
    <property type="entry name" value="GPCR_Rhodpsn_7TM"/>
</dbReference>
<keyword evidence="2 8" id="KW-0812">Transmembrane</keyword>
<keyword evidence="7 8" id="KW-0807">Transducer</keyword>
<organism evidence="11 12">
    <name type="scientific">Patiria miniata</name>
    <name type="common">Bat star</name>
    <name type="synonym">Asterina miniata</name>
    <dbReference type="NCBI Taxonomy" id="46514"/>
    <lineage>
        <taxon>Eukaryota</taxon>
        <taxon>Metazoa</taxon>
        <taxon>Echinodermata</taxon>
        <taxon>Eleutherozoa</taxon>
        <taxon>Asterozoa</taxon>
        <taxon>Asteroidea</taxon>
        <taxon>Valvatacea</taxon>
        <taxon>Valvatida</taxon>
        <taxon>Asterinidae</taxon>
        <taxon>Patiria</taxon>
    </lineage>
</organism>
<dbReference type="AlphaFoldDB" id="A0A913ZM50"/>
<evidence type="ECO:0000313" key="12">
    <source>
        <dbReference type="Proteomes" id="UP000887568"/>
    </source>
</evidence>
<dbReference type="EnsemblMetazoa" id="XM_038196491.1">
    <property type="protein sequence ID" value="XP_038052419.1"/>
    <property type="gene ID" value="LOC119725130"/>
</dbReference>
<comment type="similarity">
    <text evidence="8">Belongs to the G-protein coupled receptor 1 family.</text>
</comment>
<dbReference type="RefSeq" id="XP_038052419.1">
    <property type="nucleotide sequence ID" value="XM_038196491.1"/>
</dbReference>
<feature type="domain" description="G-protein coupled receptors family 1 profile" evidence="10">
    <location>
        <begin position="46"/>
        <end position="298"/>
    </location>
</feature>
<dbReference type="Pfam" id="PF00001">
    <property type="entry name" value="7tm_1"/>
    <property type="match status" value="1"/>
</dbReference>
<evidence type="ECO:0000313" key="11">
    <source>
        <dbReference type="EnsemblMetazoa" id="XP_038052419.1"/>
    </source>
</evidence>
<evidence type="ECO:0000256" key="6">
    <source>
        <dbReference type="ARBA" id="ARBA00023170"/>
    </source>
</evidence>
<dbReference type="PANTHER" id="PTHR45695">
    <property type="entry name" value="LEUCOKININ RECEPTOR-RELATED"/>
    <property type="match status" value="1"/>
</dbReference>
<feature type="transmembrane region" description="Helical" evidence="9">
    <location>
        <begin position="107"/>
        <end position="125"/>
    </location>
</feature>
<feature type="transmembrane region" description="Helical" evidence="9">
    <location>
        <begin position="196"/>
        <end position="215"/>
    </location>
</feature>
<dbReference type="GeneID" id="119725130"/>
<dbReference type="PROSITE" id="PS50262">
    <property type="entry name" value="G_PROTEIN_RECEP_F1_2"/>
    <property type="match status" value="1"/>
</dbReference>
<dbReference type="GO" id="GO:0008188">
    <property type="term" value="F:neuropeptide receptor activity"/>
    <property type="evidence" value="ECO:0007669"/>
    <property type="project" value="TreeGrafter"/>
</dbReference>
<keyword evidence="6 8" id="KW-0675">Receptor</keyword>
<dbReference type="PRINTS" id="PR00237">
    <property type="entry name" value="GPCRRHODOPSN"/>
</dbReference>
<comment type="subcellular location">
    <subcellularLocation>
        <location evidence="1">Membrane</location>
        <topology evidence="1">Multi-pass membrane protein</topology>
    </subcellularLocation>
</comment>
<name>A0A913ZM50_PATMI</name>
<dbReference type="PROSITE" id="PS00237">
    <property type="entry name" value="G_PROTEIN_RECEP_F1_1"/>
    <property type="match status" value="1"/>
</dbReference>
<keyword evidence="4 8" id="KW-0297">G-protein coupled receptor</keyword>
<dbReference type="Gene3D" id="1.20.1070.10">
    <property type="entry name" value="Rhodopsin 7-helix transmembrane proteins"/>
    <property type="match status" value="1"/>
</dbReference>
<feature type="transmembrane region" description="Helical" evidence="9">
    <location>
        <begin position="146"/>
        <end position="169"/>
    </location>
</feature>
<protein>
    <recommendedName>
        <fullName evidence="10">G-protein coupled receptors family 1 profile domain-containing protein</fullName>
    </recommendedName>
</protein>
<feature type="transmembrane region" description="Helical" evidence="9">
    <location>
        <begin position="245"/>
        <end position="263"/>
    </location>
</feature>
<evidence type="ECO:0000259" key="10">
    <source>
        <dbReference type="PROSITE" id="PS50262"/>
    </source>
</evidence>
<evidence type="ECO:0000256" key="3">
    <source>
        <dbReference type="ARBA" id="ARBA00022989"/>
    </source>
</evidence>
<evidence type="ECO:0000256" key="7">
    <source>
        <dbReference type="ARBA" id="ARBA00023224"/>
    </source>
</evidence>
<keyword evidence="12" id="KW-1185">Reference proteome</keyword>
<sequence>MGDNETLSSYDDWNPPPDFILTPSADPASPRPAIILSIVNVIGFVGNVCMMCVILANRKMRTVPNVLILNLASADLLYILVPTPFYIEKLMWPYWDLPKSVCKLKVYLSFVAQYASVYALAALSWDRHAAVTSSACGARRRETSRLRTSAAVVAIWLASFVLAIPNLVFARVVDVHGLWRCRLSPDDSTTKKANEIARFAVGYVIPLMVVAFYYLRIAVHICRSTQRFPDASDTLAKQMRDRKRLAVFVLIITLFFALCWLPYFSYFMALHFGRASLTYRDAAFIMPVVNTCMDPWLLFAISSNHRACFVGCLGRICCCRMRSSAKNGRARQSSSTRTLATVNLNAGGRKRTSTLTSTIALTRTSAEIGTTSSSPSNLTA</sequence>
<feature type="transmembrane region" description="Helical" evidence="9">
    <location>
        <begin position="33"/>
        <end position="55"/>
    </location>
</feature>
<evidence type="ECO:0000256" key="9">
    <source>
        <dbReference type="SAM" id="Phobius"/>
    </source>
</evidence>
<keyword evidence="3 9" id="KW-1133">Transmembrane helix</keyword>
<evidence type="ECO:0000256" key="4">
    <source>
        <dbReference type="ARBA" id="ARBA00023040"/>
    </source>
</evidence>
<dbReference type="SUPFAM" id="SSF81321">
    <property type="entry name" value="Family A G protein-coupled receptor-like"/>
    <property type="match status" value="1"/>
</dbReference>
<dbReference type="GO" id="GO:0005886">
    <property type="term" value="C:plasma membrane"/>
    <property type="evidence" value="ECO:0007669"/>
    <property type="project" value="TreeGrafter"/>
</dbReference>
<accession>A0A913ZM50</accession>
<feature type="transmembrane region" description="Helical" evidence="9">
    <location>
        <begin position="67"/>
        <end position="87"/>
    </location>
</feature>
<evidence type="ECO:0000256" key="5">
    <source>
        <dbReference type="ARBA" id="ARBA00023136"/>
    </source>
</evidence>
<proteinExistence type="inferred from homology"/>
<dbReference type="OMA" id="WDRHAAV"/>